<feature type="compositionally biased region" description="Polar residues" evidence="1">
    <location>
        <begin position="134"/>
        <end position="148"/>
    </location>
</feature>
<dbReference type="EMBL" id="JAGSOG010000122">
    <property type="protein sequence ID" value="MBR7836050.1"/>
    <property type="molecule type" value="Genomic_DNA"/>
</dbReference>
<reference evidence="2" key="1">
    <citation type="submission" date="2021-04" db="EMBL/GenBank/DDBJ databases">
        <title>Genome based classification of Actinospica acidithermotolerans sp. nov., an actinobacterium isolated from an Indonesian hot spring.</title>
        <authorList>
            <person name="Kusuma A.B."/>
            <person name="Putra K.E."/>
            <person name="Nafisah S."/>
            <person name="Loh J."/>
            <person name="Nouioui I."/>
            <person name="Goodfellow M."/>
        </authorList>
    </citation>
    <scope>NUCLEOTIDE SEQUENCE</scope>
    <source>
        <strain evidence="2">CSCA 57</strain>
    </source>
</reference>
<feature type="region of interest" description="Disordered" evidence="1">
    <location>
        <begin position="93"/>
        <end position="166"/>
    </location>
</feature>
<name>A0A941ERD1_9ACTN</name>
<sequence>MPEVAGSWPEEGSQYQPGAPMEPVQQPYPQQAQYQQPYQQQYGEAPQYPAQQQYAQQQHPQASYQEQTVPQPAVFEEELASVPSEFDHLFRDSVPNDRRSISRQSVVGTSPPSAGFAQNAAQAAPPQPAATAMFNPQDQAATGYQQQPPFGGSNEGYRDGYEQLPARPGHNRTPLLIGGVVVLVAAVGLYLGLSGGGNSSGGSPSAGGTHTAAAAPTLSLQQQADQLYQLVAQAKDLRSEINGGYSELLDCNISSAQSDIDTAVSGRKAALDTLTKLDVSKISNGAELVSDLKAAWTFSYDSDNHYAKAAADFAGGASCTKSAVQHDANFQAADSTSGDSSRAKDTAADLWNQVMPNYNEPKITSAQL</sequence>
<feature type="compositionally biased region" description="Low complexity" evidence="1">
    <location>
        <begin position="117"/>
        <end position="132"/>
    </location>
</feature>
<protein>
    <submittedName>
        <fullName evidence="2">Uncharacterized protein</fullName>
    </submittedName>
</protein>
<evidence type="ECO:0000256" key="1">
    <source>
        <dbReference type="SAM" id="MobiDB-lite"/>
    </source>
</evidence>
<keyword evidence="3" id="KW-1185">Reference proteome</keyword>
<gene>
    <name evidence="2" type="ORF">KDL01_22430</name>
</gene>
<feature type="compositionally biased region" description="Low complexity" evidence="1">
    <location>
        <begin position="22"/>
        <end position="67"/>
    </location>
</feature>
<dbReference type="Proteomes" id="UP000675781">
    <property type="component" value="Unassembled WGS sequence"/>
</dbReference>
<comment type="caution">
    <text evidence="2">The sequence shown here is derived from an EMBL/GenBank/DDBJ whole genome shotgun (WGS) entry which is preliminary data.</text>
</comment>
<feature type="compositionally biased region" description="Polar residues" evidence="1">
    <location>
        <begin position="102"/>
        <end position="112"/>
    </location>
</feature>
<evidence type="ECO:0000313" key="2">
    <source>
        <dbReference type="EMBL" id="MBR7836050.1"/>
    </source>
</evidence>
<dbReference type="RefSeq" id="WP_212530538.1">
    <property type="nucleotide sequence ID" value="NZ_JAGSOG010000122.1"/>
</dbReference>
<feature type="region of interest" description="Disordered" evidence="1">
    <location>
        <begin position="1"/>
        <end position="76"/>
    </location>
</feature>
<organism evidence="2 3">
    <name type="scientific">Actinospica durhamensis</name>
    <dbReference type="NCBI Taxonomy" id="1508375"/>
    <lineage>
        <taxon>Bacteria</taxon>
        <taxon>Bacillati</taxon>
        <taxon>Actinomycetota</taxon>
        <taxon>Actinomycetes</taxon>
        <taxon>Catenulisporales</taxon>
        <taxon>Actinospicaceae</taxon>
        <taxon>Actinospica</taxon>
    </lineage>
</organism>
<dbReference type="AlphaFoldDB" id="A0A941ERD1"/>
<accession>A0A941ERD1</accession>
<proteinExistence type="predicted"/>
<evidence type="ECO:0000313" key="3">
    <source>
        <dbReference type="Proteomes" id="UP000675781"/>
    </source>
</evidence>